<gene>
    <name evidence="1" type="ORF">D9619_002397</name>
</gene>
<dbReference type="SUPFAM" id="SSF52047">
    <property type="entry name" value="RNI-like"/>
    <property type="match status" value="1"/>
</dbReference>
<dbReference type="Proteomes" id="UP000567179">
    <property type="component" value="Unassembled WGS sequence"/>
</dbReference>
<accession>A0A8H5AW66</accession>
<sequence>MSSLLDFQPYNIRSSMPVCVFCNGRGKAPRDILVPCSANYGSRCKSCQDLIDIDERIAVVAETLLGLRQERYRLLSEVNRTHDTIINRFPPEIFAECLRHSLPSIQDYYSTSPGSVIPKGPSVLAASCKSWRDLVCEIPNLWTVIPILVSNSQDPRPMAYALNNWLPRSGVLPLSITIDVTSSGRRYWNQFQNTIQEIMGLINNQSHRLVFFRATGIYTWLKFLDFETLRARNLRHLEIVAPENANPYPYSSMSLADYAENYTASPDEHNDPGRIIRFGPATEPTTLCVDSNYRWKISQLDIGTNHLTHIVAAYWTVGDILNVLQRSPQLISCSISNCNWIENTVLANTAVYHSSLRALDISTSLSATNNILRSVQLPCLQSFHIYQFWDIEVMEQFLEFLYRSTPPLEVLHFDDVYIRQPGVQNVIAAIMAIVGPSLRSFFFRSSLHLWPLHVIRSQELVDAIFGTGASLPLLQSVALYGMEYCWSHTLLSLVGRLSRSQQPPPKIILYVLSHNSEETVEGLVTSSGFNQSNAYPVEEGLSDRDNHDELPVISSAEISEMMTLIDQYALSFAVHMDTEISRMREPVDIFPEIRTRLLDISNTISDM</sequence>
<name>A0A8H5AW66_9AGAR</name>
<evidence type="ECO:0000313" key="2">
    <source>
        <dbReference type="Proteomes" id="UP000567179"/>
    </source>
</evidence>
<keyword evidence="2" id="KW-1185">Reference proteome</keyword>
<dbReference type="EMBL" id="JAACJJ010000056">
    <property type="protein sequence ID" value="KAF5312036.1"/>
    <property type="molecule type" value="Genomic_DNA"/>
</dbReference>
<dbReference type="Gene3D" id="3.80.10.10">
    <property type="entry name" value="Ribonuclease Inhibitor"/>
    <property type="match status" value="1"/>
</dbReference>
<dbReference type="OrthoDB" id="2909228at2759"/>
<reference evidence="1 2" key="1">
    <citation type="journal article" date="2020" name="ISME J.">
        <title>Uncovering the hidden diversity of litter-decomposition mechanisms in mushroom-forming fungi.</title>
        <authorList>
            <person name="Floudas D."/>
            <person name="Bentzer J."/>
            <person name="Ahren D."/>
            <person name="Johansson T."/>
            <person name="Persson P."/>
            <person name="Tunlid A."/>
        </authorList>
    </citation>
    <scope>NUCLEOTIDE SEQUENCE [LARGE SCALE GENOMIC DNA]</scope>
    <source>
        <strain evidence="1 2">CBS 101986</strain>
    </source>
</reference>
<organism evidence="1 2">
    <name type="scientific">Psilocybe cf. subviscida</name>
    <dbReference type="NCBI Taxonomy" id="2480587"/>
    <lineage>
        <taxon>Eukaryota</taxon>
        <taxon>Fungi</taxon>
        <taxon>Dikarya</taxon>
        <taxon>Basidiomycota</taxon>
        <taxon>Agaricomycotina</taxon>
        <taxon>Agaricomycetes</taxon>
        <taxon>Agaricomycetidae</taxon>
        <taxon>Agaricales</taxon>
        <taxon>Agaricineae</taxon>
        <taxon>Strophariaceae</taxon>
        <taxon>Psilocybe</taxon>
    </lineage>
</organism>
<evidence type="ECO:0008006" key="3">
    <source>
        <dbReference type="Google" id="ProtNLM"/>
    </source>
</evidence>
<comment type="caution">
    <text evidence="1">The sequence shown here is derived from an EMBL/GenBank/DDBJ whole genome shotgun (WGS) entry which is preliminary data.</text>
</comment>
<proteinExistence type="predicted"/>
<protein>
    <recommendedName>
        <fullName evidence="3">F-box domain-containing protein</fullName>
    </recommendedName>
</protein>
<dbReference type="InterPro" id="IPR032675">
    <property type="entry name" value="LRR_dom_sf"/>
</dbReference>
<dbReference type="AlphaFoldDB" id="A0A8H5AW66"/>
<evidence type="ECO:0000313" key="1">
    <source>
        <dbReference type="EMBL" id="KAF5312036.1"/>
    </source>
</evidence>